<dbReference type="PROSITE" id="PS50928">
    <property type="entry name" value="ABC_TM1"/>
    <property type="match status" value="1"/>
</dbReference>
<dbReference type="Gene3D" id="1.10.3720.10">
    <property type="entry name" value="MetI-like"/>
    <property type="match status" value="1"/>
</dbReference>
<keyword evidence="2 7" id="KW-0813">Transport</keyword>
<evidence type="ECO:0000256" key="1">
    <source>
        <dbReference type="ARBA" id="ARBA00004651"/>
    </source>
</evidence>
<dbReference type="PANTHER" id="PTHR43227">
    <property type="entry name" value="BLL4140 PROTEIN"/>
    <property type="match status" value="1"/>
</dbReference>
<dbReference type="Pfam" id="PF00528">
    <property type="entry name" value="BPD_transp_1"/>
    <property type="match status" value="1"/>
</dbReference>
<evidence type="ECO:0000313" key="10">
    <source>
        <dbReference type="EMBL" id="NEE01430.1"/>
    </source>
</evidence>
<feature type="transmembrane region" description="Helical" evidence="7">
    <location>
        <begin position="133"/>
        <end position="155"/>
    </location>
</feature>
<dbReference type="GO" id="GO:0055085">
    <property type="term" value="P:transmembrane transport"/>
    <property type="evidence" value="ECO:0007669"/>
    <property type="project" value="InterPro"/>
</dbReference>
<feature type="compositionally biased region" description="Polar residues" evidence="8">
    <location>
        <begin position="1"/>
        <end position="14"/>
    </location>
</feature>
<accession>A0A6L9SBP2</accession>
<organism evidence="10 11">
    <name type="scientific">Phytoactinopolyspora halotolerans</name>
    <dbReference type="NCBI Taxonomy" id="1981512"/>
    <lineage>
        <taxon>Bacteria</taxon>
        <taxon>Bacillati</taxon>
        <taxon>Actinomycetota</taxon>
        <taxon>Actinomycetes</taxon>
        <taxon>Jiangellales</taxon>
        <taxon>Jiangellaceae</taxon>
        <taxon>Phytoactinopolyspora</taxon>
    </lineage>
</organism>
<evidence type="ECO:0000256" key="4">
    <source>
        <dbReference type="ARBA" id="ARBA00022692"/>
    </source>
</evidence>
<evidence type="ECO:0000313" key="11">
    <source>
        <dbReference type="Proteomes" id="UP000475214"/>
    </source>
</evidence>
<dbReference type="RefSeq" id="WP_163738995.1">
    <property type="nucleotide sequence ID" value="NZ_JAAGOA010000009.1"/>
</dbReference>
<name>A0A6L9SBP2_9ACTN</name>
<proteinExistence type="inferred from homology"/>
<evidence type="ECO:0000256" key="2">
    <source>
        <dbReference type="ARBA" id="ARBA00022448"/>
    </source>
</evidence>
<dbReference type="InterPro" id="IPR035906">
    <property type="entry name" value="MetI-like_sf"/>
</dbReference>
<dbReference type="Proteomes" id="UP000475214">
    <property type="component" value="Unassembled WGS sequence"/>
</dbReference>
<keyword evidence="4 7" id="KW-0812">Transmembrane</keyword>
<reference evidence="10 11" key="1">
    <citation type="submission" date="2020-02" db="EMBL/GenBank/DDBJ databases">
        <authorList>
            <person name="Li X.-J."/>
            <person name="Han X.-M."/>
        </authorList>
    </citation>
    <scope>NUCLEOTIDE SEQUENCE [LARGE SCALE GENOMIC DNA]</scope>
    <source>
        <strain evidence="10 11">CCTCC AB 2017055</strain>
    </source>
</reference>
<dbReference type="CDD" id="cd06261">
    <property type="entry name" value="TM_PBP2"/>
    <property type="match status" value="1"/>
</dbReference>
<dbReference type="AlphaFoldDB" id="A0A6L9SBP2"/>
<dbReference type="InterPro" id="IPR050809">
    <property type="entry name" value="UgpAE/MalFG_permease"/>
</dbReference>
<comment type="subcellular location">
    <subcellularLocation>
        <location evidence="1 7">Cell membrane</location>
        <topology evidence="1 7">Multi-pass membrane protein</topology>
    </subcellularLocation>
</comment>
<evidence type="ECO:0000256" key="6">
    <source>
        <dbReference type="ARBA" id="ARBA00023136"/>
    </source>
</evidence>
<evidence type="ECO:0000259" key="9">
    <source>
        <dbReference type="PROSITE" id="PS50928"/>
    </source>
</evidence>
<evidence type="ECO:0000256" key="3">
    <source>
        <dbReference type="ARBA" id="ARBA00022475"/>
    </source>
</evidence>
<keyword evidence="3" id="KW-1003">Cell membrane</keyword>
<feature type="transmembrane region" description="Helical" evidence="7">
    <location>
        <begin position="175"/>
        <end position="202"/>
    </location>
</feature>
<gene>
    <name evidence="10" type="ORF">G1H10_14745</name>
</gene>
<dbReference type="GO" id="GO:0005886">
    <property type="term" value="C:plasma membrane"/>
    <property type="evidence" value="ECO:0007669"/>
    <property type="project" value="UniProtKB-SubCell"/>
</dbReference>
<dbReference type="SUPFAM" id="SSF161098">
    <property type="entry name" value="MetI-like"/>
    <property type="match status" value="1"/>
</dbReference>
<keyword evidence="6 7" id="KW-0472">Membrane</keyword>
<feature type="domain" description="ABC transmembrane type-1" evidence="9">
    <location>
        <begin position="95"/>
        <end position="308"/>
    </location>
</feature>
<comment type="caution">
    <text evidence="10">The sequence shown here is derived from an EMBL/GenBank/DDBJ whole genome shotgun (WGS) entry which is preliminary data.</text>
</comment>
<dbReference type="EMBL" id="JAAGOA010000009">
    <property type="protein sequence ID" value="NEE01430.1"/>
    <property type="molecule type" value="Genomic_DNA"/>
</dbReference>
<keyword evidence="5 7" id="KW-1133">Transmembrane helix</keyword>
<evidence type="ECO:0000256" key="5">
    <source>
        <dbReference type="ARBA" id="ARBA00022989"/>
    </source>
</evidence>
<feature type="transmembrane region" description="Helical" evidence="7">
    <location>
        <begin position="234"/>
        <end position="254"/>
    </location>
</feature>
<dbReference type="InterPro" id="IPR000515">
    <property type="entry name" value="MetI-like"/>
</dbReference>
<sequence>MDPTTTDAAPSVQTGVPRRVTKPRRQRRIAPYAFVTPGVLLYVAFLLIPIVYAIYLSFRGLRVAGGAALGRREEVFVGFDNYAKALTDGDFLAGFLRLAVYGLIAVPITLGLALTFALLLDSGVARLARFSRTAIFIPYAVPGVIATLLWGFLYLPATSPISDVSEALGFGVIPFLNGSTLFVSVANIAIWSGVGFNMIIIYTSLRSIPKELYESARIDGANELQIALRIKVPLVVPALVLTGLFALIGTLQLYGEPTTLRPMTSEITHTWVPLMAIYRDAFLRDDLSLAAAASVVLAVGTLLVSIVLLRFTQKRAFGE</sequence>
<feature type="transmembrane region" description="Helical" evidence="7">
    <location>
        <begin position="287"/>
        <end position="309"/>
    </location>
</feature>
<evidence type="ECO:0000256" key="8">
    <source>
        <dbReference type="SAM" id="MobiDB-lite"/>
    </source>
</evidence>
<feature type="transmembrane region" description="Helical" evidence="7">
    <location>
        <begin position="29"/>
        <end position="55"/>
    </location>
</feature>
<feature type="region of interest" description="Disordered" evidence="8">
    <location>
        <begin position="1"/>
        <end position="23"/>
    </location>
</feature>
<feature type="transmembrane region" description="Helical" evidence="7">
    <location>
        <begin position="98"/>
        <end position="121"/>
    </location>
</feature>
<dbReference type="PANTHER" id="PTHR43227:SF8">
    <property type="entry name" value="DIACETYLCHITOBIOSE UPTAKE SYSTEM PERMEASE PROTEIN DASB"/>
    <property type="match status" value="1"/>
</dbReference>
<keyword evidence="11" id="KW-1185">Reference proteome</keyword>
<protein>
    <submittedName>
        <fullName evidence="10">Sugar ABC transporter permease</fullName>
    </submittedName>
</protein>
<evidence type="ECO:0000256" key="7">
    <source>
        <dbReference type="RuleBase" id="RU363032"/>
    </source>
</evidence>
<comment type="similarity">
    <text evidence="7">Belongs to the binding-protein-dependent transport system permease family.</text>
</comment>